<feature type="binding site" evidence="21">
    <location>
        <position position="14"/>
    </location>
    <ligand>
        <name>substrate</name>
    </ligand>
</feature>
<comment type="similarity">
    <text evidence="2 24">Belongs to the bacterial diacylglycerol kinase family.</text>
</comment>
<dbReference type="InterPro" id="IPR000829">
    <property type="entry name" value="DAGK"/>
</dbReference>
<keyword evidence="7 24" id="KW-0997">Cell inner membrane</keyword>
<evidence type="ECO:0000256" key="5">
    <source>
        <dbReference type="ARBA" id="ARBA00022475"/>
    </source>
</evidence>
<gene>
    <name evidence="25" type="ORF">TW72_06265</name>
</gene>
<keyword evidence="8 24" id="KW-0808">Transferase</keyword>
<keyword evidence="26" id="KW-1185">Reference proteome</keyword>
<evidence type="ECO:0000256" key="2">
    <source>
        <dbReference type="ARBA" id="ARBA00005967"/>
    </source>
</evidence>
<keyword evidence="15 24" id="KW-1133">Transmembrane helix</keyword>
<comment type="cofactor">
    <cofactor evidence="23">
        <name>Mg(2+)</name>
        <dbReference type="ChEBI" id="CHEBI:18420"/>
    </cofactor>
    <text evidence="23">Mn(2+), Zn(2+), Cd(2+) and Co(2+) support activity to lesser extents.</text>
</comment>
<dbReference type="GO" id="GO:0005524">
    <property type="term" value="F:ATP binding"/>
    <property type="evidence" value="ECO:0007669"/>
    <property type="project" value="UniProtKB-KW"/>
</dbReference>
<dbReference type="Gene3D" id="1.10.287.3610">
    <property type="match status" value="1"/>
</dbReference>
<dbReference type="Proteomes" id="UP000033664">
    <property type="component" value="Unassembled WGS sequence"/>
</dbReference>
<feature type="binding site" evidence="22">
    <location>
        <position position="33"/>
    </location>
    <ligand>
        <name>ATP</name>
        <dbReference type="ChEBI" id="CHEBI:30616"/>
    </ligand>
</feature>
<evidence type="ECO:0000256" key="3">
    <source>
        <dbReference type="ARBA" id="ARBA00012133"/>
    </source>
</evidence>
<evidence type="ECO:0000256" key="22">
    <source>
        <dbReference type="PIRSR" id="PIRSR600829-3"/>
    </source>
</evidence>
<evidence type="ECO:0000256" key="12">
    <source>
        <dbReference type="ARBA" id="ARBA00022777"/>
    </source>
</evidence>
<keyword evidence="17 24" id="KW-0472">Membrane</keyword>
<keyword evidence="5" id="KW-1003">Cell membrane</keyword>
<feature type="transmembrane region" description="Helical" evidence="24">
    <location>
        <begin position="40"/>
        <end position="57"/>
    </location>
</feature>
<dbReference type="RefSeq" id="WP_045980115.1">
    <property type="nucleotide sequence ID" value="NZ_JXXY01000015.1"/>
</dbReference>
<dbReference type="PANTHER" id="PTHR34299:SF1">
    <property type="entry name" value="DIACYLGLYCEROL KINASE"/>
    <property type="match status" value="1"/>
</dbReference>
<keyword evidence="16 24" id="KW-0443">Lipid metabolism</keyword>
<evidence type="ECO:0000256" key="14">
    <source>
        <dbReference type="ARBA" id="ARBA00022842"/>
    </source>
</evidence>
<dbReference type="PROSITE" id="PS01069">
    <property type="entry name" value="DAGK_PROKAR"/>
    <property type="match status" value="1"/>
</dbReference>
<dbReference type="OrthoDB" id="9796011at2"/>
<evidence type="ECO:0000256" key="23">
    <source>
        <dbReference type="PIRSR" id="PIRSR600829-4"/>
    </source>
</evidence>
<name>A0A0F4Q169_9GAMM</name>
<dbReference type="EMBL" id="JXXZ01000006">
    <property type="protein sequence ID" value="KJZ00307.1"/>
    <property type="molecule type" value="Genomic_DNA"/>
</dbReference>
<comment type="catalytic activity">
    <reaction evidence="24">
        <text>a 1,2-diacyl-sn-glycerol + ATP = a 1,2-diacyl-sn-glycero-3-phosphate + ADP + H(+)</text>
        <dbReference type="Rhea" id="RHEA:10272"/>
        <dbReference type="ChEBI" id="CHEBI:15378"/>
        <dbReference type="ChEBI" id="CHEBI:17815"/>
        <dbReference type="ChEBI" id="CHEBI:30616"/>
        <dbReference type="ChEBI" id="CHEBI:58608"/>
        <dbReference type="ChEBI" id="CHEBI:456216"/>
        <dbReference type="EC" id="2.7.1.107"/>
    </reaction>
</comment>
<organism evidence="25 26">
    <name type="scientific">Pseudoalteromonas ruthenica</name>
    <dbReference type="NCBI Taxonomy" id="151081"/>
    <lineage>
        <taxon>Bacteria</taxon>
        <taxon>Pseudomonadati</taxon>
        <taxon>Pseudomonadota</taxon>
        <taxon>Gammaproteobacteria</taxon>
        <taxon>Alteromonadales</taxon>
        <taxon>Pseudoalteromonadaceae</taxon>
        <taxon>Pseudoalteromonas</taxon>
    </lineage>
</organism>
<evidence type="ECO:0000256" key="15">
    <source>
        <dbReference type="ARBA" id="ARBA00022989"/>
    </source>
</evidence>
<dbReference type="PATRIC" id="fig|151081.8.peg.2997"/>
<evidence type="ECO:0000256" key="16">
    <source>
        <dbReference type="ARBA" id="ARBA00023098"/>
    </source>
</evidence>
<dbReference type="Pfam" id="PF01219">
    <property type="entry name" value="DAGK_prokar"/>
    <property type="match status" value="1"/>
</dbReference>
<feature type="binding site" evidence="22">
    <location>
        <position position="14"/>
    </location>
    <ligand>
        <name>ATP</name>
        <dbReference type="ChEBI" id="CHEBI:30616"/>
    </ligand>
</feature>
<feature type="binding site" evidence="23">
    <location>
        <position position="33"/>
    </location>
    <ligand>
        <name>a divalent metal cation</name>
        <dbReference type="ChEBI" id="CHEBI:60240"/>
    </ligand>
</feature>
<evidence type="ECO:0000256" key="17">
    <source>
        <dbReference type="ARBA" id="ARBA00023136"/>
    </source>
</evidence>
<reference evidence="25 26" key="1">
    <citation type="journal article" date="2015" name="BMC Genomics">
        <title>Genome mining reveals unlocked bioactive potential of marine Gram-negative bacteria.</title>
        <authorList>
            <person name="Machado H."/>
            <person name="Sonnenschein E.C."/>
            <person name="Melchiorsen J."/>
            <person name="Gram L."/>
        </authorList>
    </citation>
    <scope>NUCLEOTIDE SEQUENCE [LARGE SCALE GENOMIC DNA]</scope>
    <source>
        <strain evidence="25 26">S3137</strain>
    </source>
</reference>
<evidence type="ECO:0000256" key="9">
    <source>
        <dbReference type="ARBA" id="ARBA00022692"/>
    </source>
</evidence>
<dbReference type="InterPro" id="IPR036945">
    <property type="entry name" value="DAGK_sf"/>
</dbReference>
<comment type="function">
    <text evidence="24">Catalyzes the ATP-dependent phosphorylation of sn-l,2-diacylglycerol (DAG) to phosphatidic acid. Involved in the recycling of diacylglycerol produced as a by-product during membrane-derived oligosaccharide (MDO) biosynthesis.</text>
</comment>
<feature type="binding site" evidence="22">
    <location>
        <begin position="99"/>
        <end position="100"/>
    </location>
    <ligand>
        <name>ATP</name>
        <dbReference type="ChEBI" id="CHEBI:30616"/>
    </ligand>
</feature>
<protein>
    <recommendedName>
        <fullName evidence="4 24">Diacylglycerol kinase</fullName>
        <ecNumber evidence="3 24">2.7.1.107</ecNumber>
    </recommendedName>
</protein>
<keyword evidence="12 24" id="KW-0418">Kinase</keyword>
<keyword evidence="6" id="KW-0444">Lipid biosynthesis</keyword>
<evidence type="ECO:0000256" key="24">
    <source>
        <dbReference type="RuleBase" id="RU363065"/>
    </source>
</evidence>
<evidence type="ECO:0000256" key="1">
    <source>
        <dbReference type="ARBA" id="ARBA00004429"/>
    </source>
</evidence>
<evidence type="ECO:0000313" key="26">
    <source>
        <dbReference type="Proteomes" id="UP000033664"/>
    </source>
</evidence>
<keyword evidence="19 24" id="KW-1208">Phospholipid metabolism</keyword>
<evidence type="ECO:0000256" key="18">
    <source>
        <dbReference type="ARBA" id="ARBA00023209"/>
    </source>
</evidence>
<accession>A0A0F4Q169</accession>
<keyword evidence="10 23" id="KW-0479">Metal-binding</keyword>
<dbReference type="GO" id="GO:0004143">
    <property type="term" value="F:ATP-dependent diacylglycerol kinase activity"/>
    <property type="evidence" value="ECO:0007669"/>
    <property type="project" value="UniProtKB-EC"/>
</dbReference>
<dbReference type="GO" id="GO:0006654">
    <property type="term" value="P:phosphatidic acid biosynthetic process"/>
    <property type="evidence" value="ECO:0007669"/>
    <property type="project" value="InterPro"/>
</dbReference>
<dbReference type="GO" id="GO:0005886">
    <property type="term" value="C:plasma membrane"/>
    <property type="evidence" value="ECO:0007669"/>
    <property type="project" value="UniProtKB-SubCell"/>
</dbReference>
<keyword evidence="13 22" id="KW-0067">ATP-binding</keyword>
<keyword evidence="11 22" id="KW-0547">Nucleotide-binding</keyword>
<feature type="active site" description="Proton acceptor" evidence="20">
    <location>
        <position position="74"/>
    </location>
</feature>
<comment type="caution">
    <text evidence="24">Lacks conserved residue(s) required for the propagation of feature annotation.</text>
</comment>
<evidence type="ECO:0000256" key="21">
    <source>
        <dbReference type="PIRSR" id="PIRSR600829-2"/>
    </source>
</evidence>
<feature type="binding site" evidence="22">
    <location>
        <position position="81"/>
    </location>
    <ligand>
        <name>ATP</name>
        <dbReference type="ChEBI" id="CHEBI:30616"/>
    </ligand>
</feature>
<feature type="binding site" evidence="21">
    <location>
        <begin position="35"/>
        <end position="39"/>
    </location>
    <ligand>
        <name>substrate</name>
    </ligand>
</feature>
<evidence type="ECO:0000256" key="10">
    <source>
        <dbReference type="ARBA" id="ARBA00022723"/>
    </source>
</evidence>
<keyword evidence="14 23" id="KW-0460">Magnesium</keyword>
<feature type="binding site" evidence="21">
    <location>
        <position position="74"/>
    </location>
    <ligand>
        <name>substrate</name>
    </ligand>
</feature>
<dbReference type="GeneID" id="58228090"/>
<evidence type="ECO:0000256" key="6">
    <source>
        <dbReference type="ARBA" id="ARBA00022516"/>
    </source>
</evidence>
<sequence>MRFDNTKKPKGFKRIVFALRHSLRAISWLIKNESAFKQEVTLLLVSLVALGMLQAGIYQWIAVIGATLFVMFAEILNTAIEVIVDRVGLDIHPLSGRAKDLGSAAVLVALIIYALVWVAVITAF</sequence>
<evidence type="ECO:0000256" key="19">
    <source>
        <dbReference type="ARBA" id="ARBA00023264"/>
    </source>
</evidence>
<feature type="transmembrane region" description="Helical" evidence="24">
    <location>
        <begin position="104"/>
        <end position="123"/>
    </location>
</feature>
<dbReference type="InterPro" id="IPR033718">
    <property type="entry name" value="DAGK_prok"/>
</dbReference>
<dbReference type="AlphaFoldDB" id="A0A0F4Q169"/>
<proteinExistence type="inferred from homology"/>
<evidence type="ECO:0000256" key="13">
    <source>
        <dbReference type="ARBA" id="ARBA00022840"/>
    </source>
</evidence>
<keyword evidence="18" id="KW-0594">Phospholipid biosynthesis</keyword>
<evidence type="ECO:0000256" key="11">
    <source>
        <dbReference type="ARBA" id="ARBA00022741"/>
    </source>
</evidence>
<dbReference type="EC" id="2.7.1.107" evidence="3 24"/>
<dbReference type="PANTHER" id="PTHR34299">
    <property type="entry name" value="DIACYLGLYCEROL KINASE"/>
    <property type="match status" value="1"/>
</dbReference>
<feature type="binding site" evidence="21">
    <location>
        <position position="103"/>
    </location>
    <ligand>
        <name>substrate</name>
    </ligand>
</feature>
<feature type="binding site" evidence="23">
    <location>
        <position position="81"/>
    </location>
    <ligand>
        <name>a divalent metal cation</name>
        <dbReference type="ChEBI" id="CHEBI:60240"/>
    </ligand>
</feature>
<evidence type="ECO:0000256" key="4">
    <source>
        <dbReference type="ARBA" id="ARBA00017575"/>
    </source>
</evidence>
<comment type="caution">
    <text evidence="25">The sequence shown here is derived from an EMBL/GenBank/DDBJ whole genome shotgun (WGS) entry which is preliminary data.</text>
</comment>
<dbReference type="GO" id="GO:0046872">
    <property type="term" value="F:metal ion binding"/>
    <property type="evidence" value="ECO:0007669"/>
    <property type="project" value="UniProtKB-KW"/>
</dbReference>
<evidence type="ECO:0000256" key="7">
    <source>
        <dbReference type="ARBA" id="ARBA00022519"/>
    </source>
</evidence>
<evidence type="ECO:0000313" key="25">
    <source>
        <dbReference type="EMBL" id="KJZ00307.1"/>
    </source>
</evidence>
<comment type="subcellular location">
    <subcellularLocation>
        <location evidence="1 24">Cell inner membrane</location>
        <topology evidence="1 24">Multi-pass membrane protein</topology>
    </subcellularLocation>
</comment>
<keyword evidence="9 24" id="KW-0812">Transmembrane</keyword>
<evidence type="ECO:0000256" key="8">
    <source>
        <dbReference type="ARBA" id="ARBA00022679"/>
    </source>
</evidence>
<evidence type="ECO:0000256" key="20">
    <source>
        <dbReference type="PIRSR" id="PIRSR600829-1"/>
    </source>
</evidence>
<dbReference type="CDD" id="cd14264">
    <property type="entry name" value="DAGK_IM"/>
    <property type="match status" value="1"/>
</dbReference>